<dbReference type="Gene3D" id="1.10.287.1080">
    <property type="entry name" value="MazG-like"/>
    <property type="match status" value="1"/>
</dbReference>
<protein>
    <submittedName>
        <fullName evidence="1">Uncharacterized protein</fullName>
    </submittedName>
</protein>
<reference evidence="1 2" key="1">
    <citation type="submission" date="2019-04" db="EMBL/GenBank/DDBJ databases">
        <authorList>
            <person name="Liu Q."/>
            <person name="Xin Y.-H."/>
        </authorList>
    </citation>
    <scope>NUCLEOTIDE SEQUENCE [LARGE SCALE GENOMIC DNA]</scope>
    <source>
        <strain evidence="1 2">AM23</strain>
    </source>
</reference>
<evidence type="ECO:0000313" key="1">
    <source>
        <dbReference type="EMBL" id="THJ64666.1"/>
    </source>
</evidence>
<dbReference type="RefSeq" id="WP_136455764.1">
    <property type="nucleotide sequence ID" value="NZ_SSWH01000021.1"/>
</dbReference>
<proteinExistence type="predicted"/>
<comment type="caution">
    <text evidence="1">The sequence shown here is derived from an EMBL/GenBank/DDBJ whole genome shotgun (WGS) entry which is preliminary data.</text>
</comment>
<dbReference type="EMBL" id="SSWH01000021">
    <property type="protein sequence ID" value="THJ64666.1"/>
    <property type="molecule type" value="Genomic_DNA"/>
</dbReference>
<dbReference type="OrthoDB" id="9791898at2"/>
<evidence type="ECO:0000313" key="2">
    <source>
        <dbReference type="Proteomes" id="UP000305233"/>
    </source>
</evidence>
<organism evidence="1 2">
    <name type="scientific">Arthrobacter echini</name>
    <dbReference type="NCBI Taxonomy" id="1529066"/>
    <lineage>
        <taxon>Bacteria</taxon>
        <taxon>Bacillati</taxon>
        <taxon>Actinomycetota</taxon>
        <taxon>Actinomycetes</taxon>
        <taxon>Micrococcales</taxon>
        <taxon>Micrococcaceae</taxon>
        <taxon>Arthrobacter</taxon>
    </lineage>
</organism>
<name>A0A4S5E041_9MICC</name>
<keyword evidence="2" id="KW-1185">Reference proteome</keyword>
<accession>A0A4S5E041</accession>
<gene>
    <name evidence="1" type="ORF">E8P82_14515</name>
</gene>
<dbReference type="AlphaFoldDB" id="A0A4S5E041"/>
<sequence>MNTKQCSHHVEEVSRPYAQRNGFERDNVWFMLKLHEEVVELTQTYRMKTGQARHNELQAP</sequence>
<dbReference type="Proteomes" id="UP000305233">
    <property type="component" value="Unassembled WGS sequence"/>
</dbReference>